<name>A0A6I4SZI5_9SPHN</name>
<reference evidence="8 9" key="1">
    <citation type="submission" date="2019-12" db="EMBL/GenBank/DDBJ databases">
        <title>Genomic-based taxomic classification of the family Erythrobacteraceae.</title>
        <authorList>
            <person name="Xu L."/>
        </authorList>
    </citation>
    <scope>NUCLEOTIDE SEQUENCE [LARGE SCALE GENOMIC DNA]</scope>
    <source>
        <strain evidence="8 9">LMG 29518</strain>
    </source>
</reference>
<dbReference type="AlphaFoldDB" id="A0A6I4SZI5"/>
<protein>
    <submittedName>
        <fullName evidence="8">TetR family transcriptional regulator</fullName>
    </submittedName>
</protein>
<evidence type="ECO:0000256" key="4">
    <source>
        <dbReference type="ARBA" id="ARBA00023125"/>
    </source>
</evidence>
<keyword evidence="4 6" id="KW-0238">DNA-binding</keyword>
<dbReference type="Pfam" id="PF00440">
    <property type="entry name" value="TetR_N"/>
    <property type="match status" value="1"/>
</dbReference>
<dbReference type="InterPro" id="IPR036271">
    <property type="entry name" value="Tet_transcr_reg_TetR-rel_C_sf"/>
</dbReference>
<dbReference type="InterPro" id="IPR003012">
    <property type="entry name" value="Tet_transcr_reg_TetR"/>
</dbReference>
<dbReference type="GO" id="GO:0045892">
    <property type="term" value="P:negative regulation of DNA-templated transcription"/>
    <property type="evidence" value="ECO:0007669"/>
    <property type="project" value="InterPro"/>
</dbReference>
<dbReference type="InterPro" id="IPR050109">
    <property type="entry name" value="HTH-type_TetR-like_transc_reg"/>
</dbReference>
<feature type="domain" description="HTH tetR-type" evidence="7">
    <location>
        <begin position="8"/>
        <end position="68"/>
    </location>
</feature>
<dbReference type="InterPro" id="IPR009057">
    <property type="entry name" value="Homeodomain-like_sf"/>
</dbReference>
<accession>A0A6I4SZI5</accession>
<comment type="function">
    <text evidence="1">TetR is the repressor of the tetracycline resistance element; its N-terminal region forms a helix-turn-helix structure and binds DNA. Binding of tetracycline to TetR reduces the repressor affinity for the tetracycline resistance gene (tetA) promoter operator sites.</text>
</comment>
<organism evidence="8 9">
    <name type="scientific">Altericroceibacterium endophyticum</name>
    <dbReference type="NCBI Taxonomy" id="1808508"/>
    <lineage>
        <taxon>Bacteria</taxon>
        <taxon>Pseudomonadati</taxon>
        <taxon>Pseudomonadota</taxon>
        <taxon>Alphaproteobacteria</taxon>
        <taxon>Sphingomonadales</taxon>
        <taxon>Erythrobacteraceae</taxon>
        <taxon>Altericroceibacterium</taxon>
    </lineage>
</organism>
<dbReference type="PROSITE" id="PS01081">
    <property type="entry name" value="HTH_TETR_1"/>
    <property type="match status" value="1"/>
</dbReference>
<dbReference type="PRINTS" id="PR00400">
    <property type="entry name" value="TETREPRESSOR"/>
</dbReference>
<evidence type="ECO:0000313" key="9">
    <source>
        <dbReference type="Proteomes" id="UP000438476"/>
    </source>
</evidence>
<dbReference type="GO" id="GO:0000976">
    <property type="term" value="F:transcription cis-regulatory region binding"/>
    <property type="evidence" value="ECO:0007669"/>
    <property type="project" value="TreeGrafter"/>
</dbReference>
<evidence type="ECO:0000313" key="8">
    <source>
        <dbReference type="EMBL" id="MXO64184.1"/>
    </source>
</evidence>
<evidence type="ECO:0000256" key="2">
    <source>
        <dbReference type="ARBA" id="ARBA00022491"/>
    </source>
</evidence>
<evidence type="ECO:0000256" key="6">
    <source>
        <dbReference type="PROSITE-ProRule" id="PRU00335"/>
    </source>
</evidence>
<dbReference type="PROSITE" id="PS50977">
    <property type="entry name" value="HTH_TETR_2"/>
    <property type="match status" value="1"/>
</dbReference>
<dbReference type="InterPro" id="IPR001647">
    <property type="entry name" value="HTH_TetR"/>
</dbReference>
<dbReference type="PANTHER" id="PTHR30055:SF151">
    <property type="entry name" value="TRANSCRIPTIONAL REGULATORY PROTEIN"/>
    <property type="match status" value="1"/>
</dbReference>
<dbReference type="InterPro" id="IPR004111">
    <property type="entry name" value="Repressor_TetR_C"/>
</dbReference>
<dbReference type="PANTHER" id="PTHR30055">
    <property type="entry name" value="HTH-TYPE TRANSCRIPTIONAL REGULATOR RUTR"/>
    <property type="match status" value="1"/>
</dbReference>
<sequence>MVQHPMPSLTRDQIVAEAFNLLEAEGLEGLSMRRLAARLKVQAPALYWHVNDKAEVLGMMAADIYAAAYSRTGPAQDWREWLRQFGRALHLSLTSHRDGARLCAIGRPPSPTDAIAQAGRIAAPLTALGLNDQQALAHQAAVISFTLGWTTFEANGPMRDFLRQMMDFDATFSTGLDSLVKGLPDK</sequence>
<dbReference type="InterPro" id="IPR023772">
    <property type="entry name" value="DNA-bd_HTH_TetR-type_CS"/>
</dbReference>
<evidence type="ECO:0000256" key="5">
    <source>
        <dbReference type="ARBA" id="ARBA00023163"/>
    </source>
</evidence>
<dbReference type="EMBL" id="WTYT01000001">
    <property type="protein sequence ID" value="MXO64184.1"/>
    <property type="molecule type" value="Genomic_DNA"/>
</dbReference>
<feature type="DNA-binding region" description="H-T-H motif" evidence="6">
    <location>
        <begin position="31"/>
        <end position="50"/>
    </location>
</feature>
<evidence type="ECO:0000256" key="1">
    <source>
        <dbReference type="ARBA" id="ARBA00002856"/>
    </source>
</evidence>
<comment type="caution">
    <text evidence="8">The sequence shown here is derived from an EMBL/GenBank/DDBJ whole genome shotgun (WGS) entry which is preliminary data.</text>
</comment>
<dbReference type="Pfam" id="PF02909">
    <property type="entry name" value="TetR_C_1"/>
    <property type="match status" value="1"/>
</dbReference>
<dbReference type="Gene3D" id="1.10.357.10">
    <property type="entry name" value="Tetracycline Repressor, domain 2"/>
    <property type="match status" value="1"/>
</dbReference>
<keyword evidence="2" id="KW-0678">Repressor</keyword>
<dbReference type="SUPFAM" id="SSF46689">
    <property type="entry name" value="Homeodomain-like"/>
    <property type="match status" value="1"/>
</dbReference>
<keyword evidence="9" id="KW-1185">Reference proteome</keyword>
<dbReference type="GO" id="GO:0003700">
    <property type="term" value="F:DNA-binding transcription factor activity"/>
    <property type="evidence" value="ECO:0007669"/>
    <property type="project" value="TreeGrafter"/>
</dbReference>
<dbReference type="SUPFAM" id="SSF48498">
    <property type="entry name" value="Tetracyclin repressor-like, C-terminal domain"/>
    <property type="match status" value="1"/>
</dbReference>
<evidence type="ECO:0000256" key="3">
    <source>
        <dbReference type="ARBA" id="ARBA00023015"/>
    </source>
</evidence>
<keyword evidence="3" id="KW-0805">Transcription regulation</keyword>
<evidence type="ECO:0000259" key="7">
    <source>
        <dbReference type="PROSITE" id="PS50977"/>
    </source>
</evidence>
<keyword evidence="5" id="KW-0804">Transcription</keyword>
<gene>
    <name evidence="8" type="ORF">GRI91_00220</name>
</gene>
<dbReference type="Gene3D" id="1.10.10.60">
    <property type="entry name" value="Homeodomain-like"/>
    <property type="match status" value="1"/>
</dbReference>
<dbReference type="GO" id="GO:0046677">
    <property type="term" value="P:response to antibiotic"/>
    <property type="evidence" value="ECO:0007669"/>
    <property type="project" value="InterPro"/>
</dbReference>
<dbReference type="Proteomes" id="UP000438476">
    <property type="component" value="Unassembled WGS sequence"/>
</dbReference>
<proteinExistence type="predicted"/>